<name>A0A165CBR2_9APHY</name>
<keyword evidence="2" id="KW-1185">Reference proteome</keyword>
<accession>A0A165CBR2</accession>
<proteinExistence type="predicted"/>
<gene>
    <name evidence="1" type="ORF">LAESUDRAFT_815179</name>
</gene>
<dbReference type="STRING" id="1314785.A0A165CBR2"/>
<dbReference type="RefSeq" id="XP_040760263.1">
    <property type="nucleotide sequence ID" value="XM_040914664.1"/>
</dbReference>
<reference evidence="1 2" key="1">
    <citation type="journal article" date="2016" name="Mol. Biol. Evol.">
        <title>Comparative Genomics of Early-Diverging Mushroom-Forming Fungi Provides Insights into the Origins of Lignocellulose Decay Capabilities.</title>
        <authorList>
            <person name="Nagy L.G."/>
            <person name="Riley R."/>
            <person name="Tritt A."/>
            <person name="Adam C."/>
            <person name="Daum C."/>
            <person name="Floudas D."/>
            <person name="Sun H."/>
            <person name="Yadav J.S."/>
            <person name="Pangilinan J."/>
            <person name="Larsson K.H."/>
            <person name="Matsuura K."/>
            <person name="Barry K."/>
            <person name="Labutti K."/>
            <person name="Kuo R."/>
            <person name="Ohm R.A."/>
            <person name="Bhattacharya S.S."/>
            <person name="Shirouzu T."/>
            <person name="Yoshinaga Y."/>
            <person name="Martin F.M."/>
            <person name="Grigoriev I.V."/>
            <person name="Hibbett D.S."/>
        </authorList>
    </citation>
    <scope>NUCLEOTIDE SEQUENCE [LARGE SCALE GENOMIC DNA]</scope>
    <source>
        <strain evidence="1 2">93-53</strain>
    </source>
</reference>
<dbReference type="OrthoDB" id="3036049at2759"/>
<dbReference type="AlphaFoldDB" id="A0A165CBR2"/>
<organism evidence="1 2">
    <name type="scientific">Laetiporus sulphureus 93-53</name>
    <dbReference type="NCBI Taxonomy" id="1314785"/>
    <lineage>
        <taxon>Eukaryota</taxon>
        <taxon>Fungi</taxon>
        <taxon>Dikarya</taxon>
        <taxon>Basidiomycota</taxon>
        <taxon>Agaricomycotina</taxon>
        <taxon>Agaricomycetes</taxon>
        <taxon>Polyporales</taxon>
        <taxon>Laetiporus</taxon>
    </lineage>
</organism>
<dbReference type="GeneID" id="63831691"/>
<dbReference type="Proteomes" id="UP000076871">
    <property type="component" value="Unassembled WGS sequence"/>
</dbReference>
<dbReference type="EMBL" id="KV427651">
    <property type="protein sequence ID" value="KZT02523.1"/>
    <property type="molecule type" value="Genomic_DNA"/>
</dbReference>
<evidence type="ECO:0000313" key="2">
    <source>
        <dbReference type="Proteomes" id="UP000076871"/>
    </source>
</evidence>
<sequence>MFRILFASLRPGMVEVMDGCPVLPLYDFPGDFRVLLRVLRKGLNFYADKQLPFGAVASLVRLGNKYGIEDVKKDGIRRLKSCFCTDLQAFMDTAYGSNAPGNPRGSFLMSYKLTDAMIAINLARLTGEHSMLPTAVYICAVNLDENTMRNGVPWEDCSLALDRLEAEA</sequence>
<evidence type="ECO:0000313" key="1">
    <source>
        <dbReference type="EMBL" id="KZT02523.1"/>
    </source>
</evidence>
<protein>
    <submittedName>
        <fullName evidence="1">Uncharacterized protein</fullName>
    </submittedName>
</protein>
<dbReference type="InParanoid" id="A0A165CBR2"/>